<dbReference type="EMBL" id="SADE01000003">
    <property type="protein sequence ID" value="RVU34610.1"/>
    <property type="molecule type" value="Genomic_DNA"/>
</dbReference>
<sequence>MKITAALVWITLCVASGFALFSIAFAVEDLESELAAINSNIEREREAQHVLEAEWTYLNRPDRIEDLARQFLPHLAPPTIEQLVAMEDIPFPSEIPPSAALDIPLTETTGLTTQGAEAPAVIAPRRSGLRTGAMTLGGQE</sequence>
<comment type="caution">
    <text evidence="2">The sequence shown here is derived from an EMBL/GenBank/DDBJ whole genome shotgun (WGS) entry which is preliminary data.</text>
</comment>
<evidence type="ECO:0008006" key="4">
    <source>
        <dbReference type="Google" id="ProtNLM"/>
    </source>
</evidence>
<keyword evidence="1" id="KW-0175">Coiled coil</keyword>
<evidence type="ECO:0000313" key="2">
    <source>
        <dbReference type="EMBL" id="RVU34610.1"/>
    </source>
</evidence>
<dbReference type="OrthoDB" id="7165680at2"/>
<feature type="coiled-coil region" evidence="1">
    <location>
        <begin position="27"/>
        <end position="54"/>
    </location>
</feature>
<dbReference type="Proteomes" id="UP000287447">
    <property type="component" value="Unassembled WGS sequence"/>
</dbReference>
<proteinExistence type="predicted"/>
<gene>
    <name evidence="2" type="ORF">EOI86_17265</name>
</gene>
<keyword evidence="3" id="KW-1185">Reference proteome</keyword>
<name>A0A437QJE5_9PROT</name>
<evidence type="ECO:0000313" key="3">
    <source>
        <dbReference type="Proteomes" id="UP000287447"/>
    </source>
</evidence>
<protein>
    <recommendedName>
        <fullName evidence="4">Cell division protein FtsL</fullName>
    </recommendedName>
</protein>
<dbReference type="RefSeq" id="WP_127766593.1">
    <property type="nucleotide sequence ID" value="NZ_SADE01000003.1"/>
</dbReference>
<evidence type="ECO:0000256" key="1">
    <source>
        <dbReference type="SAM" id="Coils"/>
    </source>
</evidence>
<reference evidence="3" key="1">
    <citation type="submission" date="2019-01" db="EMBL/GenBank/DDBJ databases">
        <title>Gri0909 isolated from a small marine red alga.</title>
        <authorList>
            <person name="Kim J."/>
            <person name="Jeong S.E."/>
            <person name="Jeon C.O."/>
        </authorList>
    </citation>
    <scope>NUCLEOTIDE SEQUENCE [LARGE SCALE GENOMIC DNA]</scope>
    <source>
        <strain evidence="3">Gri0909</strain>
    </source>
</reference>
<accession>A0A437QJE5</accession>
<organism evidence="2 3">
    <name type="scientific">Hwanghaeella grinnelliae</name>
    <dbReference type="NCBI Taxonomy" id="2500179"/>
    <lineage>
        <taxon>Bacteria</taxon>
        <taxon>Pseudomonadati</taxon>
        <taxon>Pseudomonadota</taxon>
        <taxon>Alphaproteobacteria</taxon>
        <taxon>Rhodospirillales</taxon>
        <taxon>Rhodospirillaceae</taxon>
        <taxon>Hwanghaeella</taxon>
    </lineage>
</organism>
<dbReference type="AlphaFoldDB" id="A0A437QJE5"/>